<evidence type="ECO:0000313" key="1">
    <source>
        <dbReference type="EMBL" id="PMD59967.1"/>
    </source>
</evidence>
<dbReference type="GeneID" id="36582877"/>
<accession>A0A2J6TAB5</accession>
<dbReference type="AlphaFoldDB" id="A0A2J6TAB5"/>
<proteinExistence type="predicted"/>
<dbReference type="OrthoDB" id="3538597at2759"/>
<sequence>MQTPNPKKEPDRIHGLQRTTMFEKLLQEVYSHEESEHSRPRSIEEVLQVSINPDNGGDPLLFPFLLLEAKGEKGPENFEHMEIQTSFPIKHALKLQYDLLKTRGNTMDVPGGPLIWFLANRGEDWRVYAAFVHEEDGRPNYWIQHLWGGNITGLDGAMQLVLIVDYILDWARDIYRPNILRQLKMLSSSNMNDAMTLGFDPDIYSLAGEVQPWMEEVEAQNFELMPDEMLSPPQSDAASVTQDEEPHDPLARFRTHHGLVRDGRYIESRVRALFLTADNARTFFEDFDNPKKAMTLARSILAALNRRCVVLESGEVLKYIEDKWTGTEQQRPSLARKESRVYAQFRVSYYINHAWEQVRELTYLAASEDAREILIETADFRKVVRRRSRFNPPNCSTEDMLGTIERLLKRSVRQDFVAALARRTFMLDMENTGIDPLSPRDEFISTSAGLLFKMVLKVDKDKKSPGVAMQELVHAVYEKYRIGKREPLEPFLRVSSRVDLDGRPLWRDWKAGDELPKDESHLDKVLVCADVMNAPFLPKNSDQKLCLFVLDGKSVAEPFDITAKLLWFLFKNEIYGTVRKGRVYKTRVNWRDNRAEHFFRMEKAGELLKVSAVELRGSIFEWIKGINSPPESLESEA</sequence>
<gene>
    <name evidence="1" type="ORF">K444DRAFT_529304</name>
</gene>
<reference evidence="1 2" key="1">
    <citation type="submission" date="2016-04" db="EMBL/GenBank/DDBJ databases">
        <title>A degradative enzymes factory behind the ericoid mycorrhizal symbiosis.</title>
        <authorList>
            <consortium name="DOE Joint Genome Institute"/>
            <person name="Martino E."/>
            <person name="Morin E."/>
            <person name="Grelet G."/>
            <person name="Kuo A."/>
            <person name="Kohler A."/>
            <person name="Daghino S."/>
            <person name="Barry K."/>
            <person name="Choi C."/>
            <person name="Cichocki N."/>
            <person name="Clum A."/>
            <person name="Copeland A."/>
            <person name="Hainaut M."/>
            <person name="Haridas S."/>
            <person name="Labutti K."/>
            <person name="Lindquist E."/>
            <person name="Lipzen A."/>
            <person name="Khouja H.-R."/>
            <person name="Murat C."/>
            <person name="Ohm R."/>
            <person name="Olson A."/>
            <person name="Spatafora J."/>
            <person name="Veneault-Fourrey C."/>
            <person name="Henrissat B."/>
            <person name="Grigoriev I."/>
            <person name="Martin F."/>
            <person name="Perotto S."/>
        </authorList>
    </citation>
    <scope>NUCLEOTIDE SEQUENCE [LARGE SCALE GENOMIC DNA]</scope>
    <source>
        <strain evidence="1 2">E</strain>
    </source>
</reference>
<dbReference type="EMBL" id="KZ613803">
    <property type="protein sequence ID" value="PMD59967.1"/>
    <property type="molecule type" value="Genomic_DNA"/>
</dbReference>
<evidence type="ECO:0000313" key="2">
    <source>
        <dbReference type="Proteomes" id="UP000235371"/>
    </source>
</evidence>
<dbReference type="STRING" id="1095630.A0A2J6TAB5"/>
<dbReference type="RefSeq" id="XP_024736871.1">
    <property type="nucleotide sequence ID" value="XM_024874797.1"/>
</dbReference>
<dbReference type="InParanoid" id="A0A2J6TAB5"/>
<organism evidence="1 2">
    <name type="scientific">Hyaloscypha bicolor E</name>
    <dbReference type="NCBI Taxonomy" id="1095630"/>
    <lineage>
        <taxon>Eukaryota</taxon>
        <taxon>Fungi</taxon>
        <taxon>Dikarya</taxon>
        <taxon>Ascomycota</taxon>
        <taxon>Pezizomycotina</taxon>
        <taxon>Leotiomycetes</taxon>
        <taxon>Helotiales</taxon>
        <taxon>Hyaloscyphaceae</taxon>
        <taxon>Hyaloscypha</taxon>
        <taxon>Hyaloscypha bicolor</taxon>
    </lineage>
</organism>
<protein>
    <submittedName>
        <fullName evidence="1">Uncharacterized protein</fullName>
    </submittedName>
</protein>
<name>A0A2J6TAB5_9HELO</name>
<dbReference type="Proteomes" id="UP000235371">
    <property type="component" value="Unassembled WGS sequence"/>
</dbReference>
<keyword evidence="2" id="KW-1185">Reference proteome</keyword>